<accession>A0A0F9C7B7</accession>
<evidence type="ECO:0000313" key="1">
    <source>
        <dbReference type="EMBL" id="KKK92511.1"/>
    </source>
</evidence>
<reference evidence="1" key="1">
    <citation type="journal article" date="2015" name="Nature">
        <title>Complex archaea that bridge the gap between prokaryotes and eukaryotes.</title>
        <authorList>
            <person name="Spang A."/>
            <person name="Saw J.H."/>
            <person name="Jorgensen S.L."/>
            <person name="Zaremba-Niedzwiedzka K."/>
            <person name="Martijn J."/>
            <person name="Lind A.E."/>
            <person name="van Eijk R."/>
            <person name="Schleper C."/>
            <person name="Guy L."/>
            <person name="Ettema T.J."/>
        </authorList>
    </citation>
    <scope>NUCLEOTIDE SEQUENCE</scope>
</reference>
<dbReference type="EMBL" id="LAZR01048180">
    <property type="protein sequence ID" value="KKK92511.1"/>
    <property type="molecule type" value="Genomic_DNA"/>
</dbReference>
<feature type="non-terminal residue" evidence="1">
    <location>
        <position position="22"/>
    </location>
</feature>
<dbReference type="AlphaFoldDB" id="A0A0F9C7B7"/>
<organism evidence="1">
    <name type="scientific">marine sediment metagenome</name>
    <dbReference type="NCBI Taxonomy" id="412755"/>
    <lineage>
        <taxon>unclassified sequences</taxon>
        <taxon>metagenomes</taxon>
        <taxon>ecological metagenomes</taxon>
    </lineage>
</organism>
<comment type="caution">
    <text evidence="1">The sequence shown here is derived from an EMBL/GenBank/DDBJ whole genome shotgun (WGS) entry which is preliminary data.</text>
</comment>
<protein>
    <submittedName>
        <fullName evidence="1">Uncharacterized protein</fullName>
    </submittedName>
</protein>
<sequence length="22" mass="2523">MLKVKISFLSLLTDITEVEETI</sequence>
<gene>
    <name evidence="1" type="ORF">LCGC14_2702210</name>
</gene>
<proteinExistence type="predicted"/>
<name>A0A0F9C7B7_9ZZZZ</name>